<proteinExistence type="predicted"/>
<reference evidence="2" key="1">
    <citation type="journal article" date="2020" name="Nat. Commun.">
        <title>Large-scale genome sequencing of mycorrhizal fungi provides insights into the early evolution of symbiotic traits.</title>
        <authorList>
            <person name="Miyauchi S."/>
            <person name="Kiss E."/>
            <person name="Kuo A."/>
            <person name="Drula E."/>
            <person name="Kohler A."/>
            <person name="Sanchez-Garcia M."/>
            <person name="Morin E."/>
            <person name="Andreopoulos B."/>
            <person name="Barry K.W."/>
            <person name="Bonito G."/>
            <person name="Buee M."/>
            <person name="Carver A."/>
            <person name="Chen C."/>
            <person name="Cichocki N."/>
            <person name="Clum A."/>
            <person name="Culley D."/>
            <person name="Crous P.W."/>
            <person name="Fauchery L."/>
            <person name="Girlanda M."/>
            <person name="Hayes R.D."/>
            <person name="Keri Z."/>
            <person name="LaButti K."/>
            <person name="Lipzen A."/>
            <person name="Lombard V."/>
            <person name="Magnuson J."/>
            <person name="Maillard F."/>
            <person name="Murat C."/>
            <person name="Nolan M."/>
            <person name="Ohm R.A."/>
            <person name="Pangilinan J."/>
            <person name="Pereira M.F."/>
            <person name="Perotto S."/>
            <person name="Peter M."/>
            <person name="Pfister S."/>
            <person name="Riley R."/>
            <person name="Sitrit Y."/>
            <person name="Stielow J.B."/>
            <person name="Szollosi G."/>
            <person name="Zifcakova L."/>
            <person name="Stursova M."/>
            <person name="Spatafora J.W."/>
            <person name="Tedersoo L."/>
            <person name="Vaario L.M."/>
            <person name="Yamada A."/>
            <person name="Yan M."/>
            <person name="Wang P."/>
            <person name="Xu J."/>
            <person name="Bruns T."/>
            <person name="Baldrian P."/>
            <person name="Vilgalys R."/>
            <person name="Dunand C."/>
            <person name="Henrissat B."/>
            <person name="Grigoriev I.V."/>
            <person name="Hibbett D."/>
            <person name="Nagy L.G."/>
            <person name="Martin F.M."/>
        </authorList>
    </citation>
    <scope>NUCLEOTIDE SEQUENCE</scope>
    <source>
        <strain evidence="2">UP504</strain>
    </source>
</reference>
<dbReference type="EMBL" id="MU129005">
    <property type="protein sequence ID" value="KAF9511113.1"/>
    <property type="molecule type" value="Genomic_DNA"/>
</dbReference>
<accession>A0A9P6ASG8</accession>
<name>A0A9P6ASG8_9AGAM</name>
<keyword evidence="1" id="KW-0472">Membrane</keyword>
<gene>
    <name evidence="2" type="ORF">BS47DRAFT_1487074</name>
</gene>
<keyword evidence="3" id="KW-1185">Reference proteome</keyword>
<organism evidence="2 3">
    <name type="scientific">Hydnum rufescens UP504</name>
    <dbReference type="NCBI Taxonomy" id="1448309"/>
    <lineage>
        <taxon>Eukaryota</taxon>
        <taxon>Fungi</taxon>
        <taxon>Dikarya</taxon>
        <taxon>Basidiomycota</taxon>
        <taxon>Agaricomycotina</taxon>
        <taxon>Agaricomycetes</taxon>
        <taxon>Cantharellales</taxon>
        <taxon>Hydnaceae</taxon>
        <taxon>Hydnum</taxon>
    </lineage>
</organism>
<evidence type="ECO:0000256" key="1">
    <source>
        <dbReference type="SAM" id="Phobius"/>
    </source>
</evidence>
<sequence>MESMAGSLELQPTDVHLLYLTLRQDTCLAPPDDLFLAAPFSAHICALPPAPKQRLMHRLALLIRLLVPQWRCDATVASPNLPPIVRCRSVPATVFFFPEKSFYHCMEEYSHDHEMDDLNLFQGLLILPVAVALALGFLSLIVRFLALGACLWDGSFSPQIEVRLTTWGPVKSGATQTHQTSNSVMEAFSGIL</sequence>
<feature type="transmembrane region" description="Helical" evidence="1">
    <location>
        <begin position="124"/>
        <end position="146"/>
    </location>
</feature>
<dbReference type="Proteomes" id="UP000886523">
    <property type="component" value="Unassembled WGS sequence"/>
</dbReference>
<protein>
    <submittedName>
        <fullName evidence="2">Uncharacterized protein</fullName>
    </submittedName>
</protein>
<comment type="caution">
    <text evidence="2">The sequence shown here is derived from an EMBL/GenBank/DDBJ whole genome shotgun (WGS) entry which is preliminary data.</text>
</comment>
<keyword evidence="1" id="KW-1133">Transmembrane helix</keyword>
<evidence type="ECO:0000313" key="2">
    <source>
        <dbReference type="EMBL" id="KAF9511113.1"/>
    </source>
</evidence>
<keyword evidence="1" id="KW-0812">Transmembrane</keyword>
<evidence type="ECO:0000313" key="3">
    <source>
        <dbReference type="Proteomes" id="UP000886523"/>
    </source>
</evidence>
<dbReference type="AlphaFoldDB" id="A0A9P6ASG8"/>